<sequence length="167" mass="18882">MYVFAKLLKALHSDAGPWSLAFGIMLGMIFGLTPLIKLHNLIILFLVLFCRVNLSTFLVSWGVFSVLAYLLDPLMMNLGEVILTSESLQGIWTSFYNTGFGRLSQFYNTLTMGSLALSLALSPLVLIASRILVVKYRLHVMAWMDEWRVLQVIKSSRVYQMYQSFGG</sequence>
<evidence type="ECO:0000259" key="2">
    <source>
        <dbReference type="Pfam" id="PF09835"/>
    </source>
</evidence>
<organism evidence="3 4">
    <name type="scientific">Aliiglaciecola lipolytica E3</name>
    <dbReference type="NCBI Taxonomy" id="1127673"/>
    <lineage>
        <taxon>Bacteria</taxon>
        <taxon>Pseudomonadati</taxon>
        <taxon>Pseudomonadota</taxon>
        <taxon>Gammaproteobacteria</taxon>
        <taxon>Alteromonadales</taxon>
        <taxon>Alteromonadaceae</taxon>
        <taxon>Aliiglaciecola</taxon>
    </lineage>
</organism>
<keyword evidence="4" id="KW-1185">Reference proteome</keyword>
<protein>
    <recommendedName>
        <fullName evidence="2">DUF2062 domain-containing protein</fullName>
    </recommendedName>
</protein>
<dbReference type="AlphaFoldDB" id="K6XYU9"/>
<comment type="caution">
    <text evidence="3">The sequence shown here is derived from an EMBL/GenBank/DDBJ whole genome shotgun (WGS) entry which is preliminary data.</text>
</comment>
<keyword evidence="1" id="KW-1133">Transmembrane helix</keyword>
<dbReference type="STRING" id="1127673.GLIP_4180"/>
<dbReference type="EMBL" id="BAEN01000076">
    <property type="protein sequence ID" value="GAC16791.1"/>
    <property type="molecule type" value="Genomic_DNA"/>
</dbReference>
<gene>
    <name evidence="3" type="ORF">GLIP_4180</name>
</gene>
<feature type="domain" description="DUF2062" evidence="2">
    <location>
        <begin position="7"/>
        <end position="138"/>
    </location>
</feature>
<dbReference type="NCBIfam" id="TIGR03546">
    <property type="entry name" value="TIGR03546 family protein"/>
    <property type="match status" value="1"/>
</dbReference>
<evidence type="ECO:0000256" key="1">
    <source>
        <dbReference type="SAM" id="Phobius"/>
    </source>
</evidence>
<feature type="transmembrane region" description="Helical" evidence="1">
    <location>
        <begin position="110"/>
        <end position="133"/>
    </location>
</feature>
<feature type="transmembrane region" description="Helical" evidence="1">
    <location>
        <begin position="43"/>
        <end position="71"/>
    </location>
</feature>
<accession>K6XYU9</accession>
<evidence type="ECO:0000313" key="4">
    <source>
        <dbReference type="Proteomes" id="UP000006334"/>
    </source>
</evidence>
<dbReference type="InterPro" id="IPR018639">
    <property type="entry name" value="DUF2062"/>
</dbReference>
<keyword evidence="1" id="KW-0472">Membrane</keyword>
<name>K6XYU9_9ALTE</name>
<reference evidence="3 4" key="1">
    <citation type="journal article" date="2017" name="Antonie Van Leeuwenhoek">
        <title>Rhizobium rhizosphaerae sp. nov., a novel species isolated from rice rhizosphere.</title>
        <authorList>
            <person name="Zhao J.J."/>
            <person name="Zhang J."/>
            <person name="Zhang R.J."/>
            <person name="Zhang C.W."/>
            <person name="Yin H.Q."/>
            <person name="Zhang X.X."/>
        </authorList>
    </citation>
    <scope>NUCLEOTIDE SEQUENCE [LARGE SCALE GENOMIC DNA]</scope>
    <source>
        <strain evidence="3 4">E3</strain>
    </source>
</reference>
<dbReference type="Proteomes" id="UP000006334">
    <property type="component" value="Unassembled WGS sequence"/>
</dbReference>
<dbReference type="InterPro" id="IPR019935">
    <property type="entry name" value="CHP03546"/>
</dbReference>
<feature type="transmembrane region" description="Helical" evidence="1">
    <location>
        <begin position="15"/>
        <end position="36"/>
    </location>
</feature>
<dbReference type="eggNOG" id="COG3216">
    <property type="taxonomic scope" value="Bacteria"/>
</dbReference>
<dbReference type="OrthoDB" id="370141at2"/>
<keyword evidence="1" id="KW-0812">Transmembrane</keyword>
<evidence type="ECO:0000313" key="3">
    <source>
        <dbReference type="EMBL" id="GAC16791.1"/>
    </source>
</evidence>
<proteinExistence type="predicted"/>
<dbReference type="Pfam" id="PF09835">
    <property type="entry name" value="DUF2062"/>
    <property type="match status" value="1"/>
</dbReference>
<dbReference type="RefSeq" id="WP_008846593.1">
    <property type="nucleotide sequence ID" value="NZ_BAEN01000076.1"/>
</dbReference>